<keyword evidence="3" id="KW-1185">Reference proteome</keyword>
<comment type="caution">
    <text evidence="2">The sequence shown here is derived from an EMBL/GenBank/DDBJ whole genome shotgun (WGS) entry which is preliminary data.</text>
</comment>
<dbReference type="OrthoDB" id="376826at2759"/>
<dbReference type="Proteomes" id="UP000780801">
    <property type="component" value="Unassembled WGS sequence"/>
</dbReference>
<feature type="region of interest" description="Disordered" evidence="1">
    <location>
        <begin position="1"/>
        <end position="66"/>
    </location>
</feature>
<evidence type="ECO:0000313" key="2">
    <source>
        <dbReference type="EMBL" id="KAF9568335.1"/>
    </source>
</evidence>
<dbReference type="PANTHER" id="PTHR14024:SF49">
    <property type="entry name" value="LIPID STORAGE DROPLETS SURFACE-BINDING PROTEIN 1"/>
    <property type="match status" value="1"/>
</dbReference>
<gene>
    <name evidence="2" type="ORF">BGW38_008834</name>
</gene>
<sequence>MTKKTNKARYAAPAAAAPPPRAVSSDSENSDTEDRAPSRTSTSSVEEEQVKETNGHRPYAQKETSTTGFLSRVGSLPLIHDGVATFQTYANNNKYSKYALDTAGSAVGSVSKYTEGYQNLLQPHISKVDKLANRSLDLIETTFPIVTKPTAEIVTTVKKPYVYVEESSKSAYNQIQTTIDTRVTVPVKNVAASTRNQITTVATNTRNQITTAATSTATTISTAATSTATTISTAATSTATSIATDGLETAVNKILPATNEGENTPQQSNQATRVVDIGRTVSLRVTRRVSNQVAPYREAAEKNTVVVKSKDSIHALNARLTALSETLR</sequence>
<proteinExistence type="predicted"/>
<evidence type="ECO:0000313" key="3">
    <source>
        <dbReference type="Proteomes" id="UP000780801"/>
    </source>
</evidence>
<dbReference type="GO" id="GO:0010890">
    <property type="term" value="P:positive regulation of triglyceride storage"/>
    <property type="evidence" value="ECO:0007669"/>
    <property type="project" value="TreeGrafter"/>
</dbReference>
<dbReference type="EMBL" id="JAABOA010006221">
    <property type="protein sequence ID" value="KAF9568335.1"/>
    <property type="molecule type" value="Genomic_DNA"/>
</dbReference>
<reference evidence="2" key="1">
    <citation type="journal article" date="2020" name="Fungal Divers.">
        <title>Resolving the Mortierellaceae phylogeny through synthesis of multi-gene phylogenetics and phylogenomics.</title>
        <authorList>
            <person name="Vandepol N."/>
            <person name="Liber J."/>
            <person name="Desiro A."/>
            <person name="Na H."/>
            <person name="Kennedy M."/>
            <person name="Barry K."/>
            <person name="Grigoriev I.V."/>
            <person name="Miller A.N."/>
            <person name="O'Donnell K."/>
            <person name="Stajich J.E."/>
            <person name="Bonito G."/>
        </authorList>
    </citation>
    <scope>NUCLEOTIDE SEQUENCE</scope>
    <source>
        <strain evidence="2">KOD1015</strain>
    </source>
</reference>
<feature type="non-terminal residue" evidence="2">
    <location>
        <position position="328"/>
    </location>
</feature>
<dbReference type="PANTHER" id="PTHR14024">
    <property type="entry name" value="PERILIPIN"/>
    <property type="match status" value="1"/>
</dbReference>
<dbReference type="GO" id="GO:0019915">
    <property type="term" value="P:lipid storage"/>
    <property type="evidence" value="ECO:0007669"/>
    <property type="project" value="TreeGrafter"/>
</dbReference>
<dbReference type="GO" id="GO:0005829">
    <property type="term" value="C:cytosol"/>
    <property type="evidence" value="ECO:0007669"/>
    <property type="project" value="TreeGrafter"/>
</dbReference>
<dbReference type="AlphaFoldDB" id="A0A9P6FJ36"/>
<organism evidence="2 3">
    <name type="scientific">Lunasporangiospora selenospora</name>
    <dbReference type="NCBI Taxonomy" id="979761"/>
    <lineage>
        <taxon>Eukaryota</taxon>
        <taxon>Fungi</taxon>
        <taxon>Fungi incertae sedis</taxon>
        <taxon>Mucoromycota</taxon>
        <taxon>Mortierellomycotina</taxon>
        <taxon>Mortierellomycetes</taxon>
        <taxon>Mortierellales</taxon>
        <taxon>Mortierellaceae</taxon>
        <taxon>Lunasporangiospora</taxon>
    </lineage>
</organism>
<protein>
    <submittedName>
        <fullName evidence="2">Uncharacterized protein</fullName>
    </submittedName>
</protein>
<name>A0A9P6FJ36_9FUNG</name>
<dbReference type="GO" id="GO:0005811">
    <property type="term" value="C:lipid droplet"/>
    <property type="evidence" value="ECO:0007669"/>
    <property type="project" value="TreeGrafter"/>
</dbReference>
<evidence type="ECO:0000256" key="1">
    <source>
        <dbReference type="SAM" id="MobiDB-lite"/>
    </source>
</evidence>
<accession>A0A9P6FJ36</accession>